<dbReference type="Gene3D" id="1.10.490.10">
    <property type="entry name" value="Globins"/>
    <property type="match status" value="1"/>
</dbReference>
<dbReference type="PROSITE" id="PS01033">
    <property type="entry name" value="GLOBIN"/>
    <property type="match status" value="1"/>
</dbReference>
<dbReference type="AlphaFoldDB" id="A0AAE9DTC2"/>
<dbReference type="CDD" id="cd01040">
    <property type="entry name" value="Mb-like"/>
    <property type="match status" value="1"/>
</dbReference>
<dbReference type="GO" id="GO:0020037">
    <property type="term" value="F:heme binding"/>
    <property type="evidence" value="ECO:0007669"/>
    <property type="project" value="InterPro"/>
</dbReference>
<reference evidence="7 8" key="1">
    <citation type="submission" date="2022-05" db="EMBL/GenBank/DDBJ databases">
        <title>Chromosome-level reference genomes for two strains of Caenorhabditis briggsae: an improved platform for comparative genomics.</title>
        <authorList>
            <person name="Stevens L."/>
            <person name="Andersen E.C."/>
        </authorList>
    </citation>
    <scope>NUCLEOTIDE SEQUENCE [LARGE SCALE GENOMIC DNA]</scope>
    <source>
        <strain evidence="7">QX1410_ONT</strain>
        <tissue evidence="7">Whole-organism</tissue>
    </source>
</reference>
<evidence type="ECO:0000256" key="2">
    <source>
        <dbReference type="ARBA" id="ARBA00022723"/>
    </source>
</evidence>
<keyword evidence="4" id="KW-0561">Oxygen transport</keyword>
<dbReference type="EMBL" id="CP090891">
    <property type="protein sequence ID" value="ULU11169.1"/>
    <property type="molecule type" value="Genomic_DNA"/>
</dbReference>
<protein>
    <recommendedName>
        <fullName evidence="6">Globin domain-containing protein</fullName>
    </recommendedName>
</protein>
<dbReference type="Proteomes" id="UP000827892">
    <property type="component" value="Chromosome I"/>
</dbReference>
<gene>
    <name evidence="7" type="ORF">L3Y34_014983</name>
</gene>
<sequence length="182" mass="21008">MGSSNSSPTPPTPRKKVEGKKNDILNSYQKSILRNAWRHMSQKGPSNCGSTITRRMMARKSTIGDVLDRSTLDYHNIQIVEFLQKVMQSLDEPDKISKMCQEIGQLHAKYRRSKGMKIDYWDKLGEAITETIREYQGWKIHRESLRAATVLVSYVVDQLRFGYSRGLHVQGSRDTKEEEDEE</sequence>
<dbReference type="InterPro" id="IPR050532">
    <property type="entry name" value="Globin-like_OT"/>
</dbReference>
<dbReference type="SUPFAM" id="SSF46458">
    <property type="entry name" value="Globin-like"/>
    <property type="match status" value="1"/>
</dbReference>
<dbReference type="InterPro" id="IPR000971">
    <property type="entry name" value="Globin"/>
</dbReference>
<evidence type="ECO:0000256" key="4">
    <source>
        <dbReference type="RuleBase" id="RU000356"/>
    </source>
</evidence>
<feature type="domain" description="Globin" evidence="6">
    <location>
        <begin position="24"/>
        <end position="164"/>
    </location>
</feature>
<dbReference type="GO" id="GO:0016020">
    <property type="term" value="C:membrane"/>
    <property type="evidence" value="ECO:0007669"/>
    <property type="project" value="EnsemblMetazoa"/>
</dbReference>
<proteinExistence type="inferred from homology"/>
<dbReference type="Pfam" id="PF00042">
    <property type="entry name" value="Globin"/>
    <property type="match status" value="1"/>
</dbReference>
<evidence type="ECO:0000256" key="5">
    <source>
        <dbReference type="SAM" id="MobiDB-lite"/>
    </source>
</evidence>
<feature type="region of interest" description="Disordered" evidence="5">
    <location>
        <begin position="1"/>
        <end position="24"/>
    </location>
</feature>
<dbReference type="GO" id="GO:0019825">
    <property type="term" value="F:oxygen binding"/>
    <property type="evidence" value="ECO:0007669"/>
    <property type="project" value="InterPro"/>
</dbReference>
<evidence type="ECO:0000313" key="8">
    <source>
        <dbReference type="Proteomes" id="UP000827892"/>
    </source>
</evidence>
<evidence type="ECO:0000256" key="1">
    <source>
        <dbReference type="ARBA" id="ARBA00022617"/>
    </source>
</evidence>
<organism evidence="7 8">
    <name type="scientific">Caenorhabditis briggsae</name>
    <dbReference type="NCBI Taxonomy" id="6238"/>
    <lineage>
        <taxon>Eukaryota</taxon>
        <taxon>Metazoa</taxon>
        <taxon>Ecdysozoa</taxon>
        <taxon>Nematoda</taxon>
        <taxon>Chromadorea</taxon>
        <taxon>Rhabditida</taxon>
        <taxon>Rhabditina</taxon>
        <taxon>Rhabditomorpha</taxon>
        <taxon>Rhabditoidea</taxon>
        <taxon>Rhabditidae</taxon>
        <taxon>Peloderinae</taxon>
        <taxon>Caenorhabditis</taxon>
    </lineage>
</organism>
<dbReference type="GO" id="GO:0005344">
    <property type="term" value="F:oxygen carrier activity"/>
    <property type="evidence" value="ECO:0007669"/>
    <property type="project" value="UniProtKB-KW"/>
</dbReference>
<dbReference type="PANTHER" id="PTHR46458">
    <property type="entry name" value="BLR2807 PROTEIN"/>
    <property type="match status" value="1"/>
</dbReference>
<evidence type="ECO:0000313" key="7">
    <source>
        <dbReference type="EMBL" id="ULU11169.1"/>
    </source>
</evidence>
<accession>A0AAE9DTC2</accession>
<keyword evidence="4" id="KW-0813">Transport</keyword>
<evidence type="ECO:0000256" key="3">
    <source>
        <dbReference type="ARBA" id="ARBA00023004"/>
    </source>
</evidence>
<keyword evidence="1 4" id="KW-0349">Heme</keyword>
<dbReference type="PANTHER" id="PTHR46458:SF16">
    <property type="entry name" value="GLOBIN DOMAIN-CONTAINING PROTEIN-RELATED"/>
    <property type="match status" value="1"/>
</dbReference>
<dbReference type="InterPro" id="IPR012292">
    <property type="entry name" value="Globin/Proto"/>
</dbReference>
<dbReference type="GO" id="GO:0005652">
    <property type="term" value="C:nuclear lamina"/>
    <property type="evidence" value="ECO:0007669"/>
    <property type="project" value="EnsemblMetazoa"/>
</dbReference>
<dbReference type="GO" id="GO:0046872">
    <property type="term" value="F:metal ion binding"/>
    <property type="evidence" value="ECO:0007669"/>
    <property type="project" value="UniProtKB-KW"/>
</dbReference>
<evidence type="ECO:0000259" key="6">
    <source>
        <dbReference type="PROSITE" id="PS01033"/>
    </source>
</evidence>
<dbReference type="InterPro" id="IPR009050">
    <property type="entry name" value="Globin-like_sf"/>
</dbReference>
<comment type="similarity">
    <text evidence="4">Belongs to the globin family.</text>
</comment>
<keyword evidence="3" id="KW-0408">Iron</keyword>
<dbReference type="InterPro" id="IPR044399">
    <property type="entry name" value="Mb-like_M"/>
</dbReference>
<name>A0AAE9DTC2_CAEBR</name>
<keyword evidence="2" id="KW-0479">Metal-binding</keyword>